<dbReference type="Gene3D" id="3.40.50.1860">
    <property type="match status" value="2"/>
</dbReference>
<reference evidence="3" key="1">
    <citation type="submission" date="2023-08" db="EMBL/GenBank/DDBJ databases">
        <title>Nitrogen cycling bacteria in agricultural field soils.</title>
        <authorList>
            <person name="Jang J."/>
        </authorList>
    </citation>
    <scope>NUCLEOTIDE SEQUENCE</scope>
    <source>
        <strain evidence="3">PS3-36</strain>
    </source>
</reference>
<evidence type="ECO:0000313" key="3">
    <source>
        <dbReference type="EMBL" id="MDQ6595279.1"/>
    </source>
</evidence>
<dbReference type="PANTHER" id="PTHR21198">
    <property type="entry name" value="GLUTAMATE RACEMASE"/>
    <property type="match status" value="1"/>
</dbReference>
<name>A0AA90QRR1_9BACI</name>
<dbReference type="NCBIfam" id="TIGR00035">
    <property type="entry name" value="asp_race"/>
    <property type="match status" value="1"/>
</dbReference>
<keyword evidence="2 3" id="KW-0413">Isomerase</keyword>
<dbReference type="InterPro" id="IPR001920">
    <property type="entry name" value="Asp/Glu_race"/>
</dbReference>
<proteinExistence type="inferred from homology"/>
<dbReference type="GO" id="GO:0047661">
    <property type="term" value="F:amino-acid racemase activity"/>
    <property type="evidence" value="ECO:0007669"/>
    <property type="project" value="InterPro"/>
</dbReference>
<protein>
    <submittedName>
        <fullName evidence="3">Amino acid racemase</fullName>
        <ecNumber evidence="3">5.1.1.-</ecNumber>
    </submittedName>
</protein>
<dbReference type="InterPro" id="IPR015942">
    <property type="entry name" value="Asp/Glu/hydantoin_racemase"/>
</dbReference>
<evidence type="ECO:0000256" key="1">
    <source>
        <dbReference type="ARBA" id="ARBA00007847"/>
    </source>
</evidence>
<sequence>MKSLGVIGGMGPKATSVFFDKVVENTVADRDQDHIDIMILNHATLPDRTEAILNGRDDLFLDAVKKDFKLLEFAGVSHIAIPCNTSHYFYDQMQAMTEIPIIHMVDETLKVIYQKYGENAKVGLLATKGTISSGIYEKESSKYKMQMYVPSEAVQKQTMDIIYSIKADKMIDPLELEEMIHQLIFDEGCNCVVLACTELSCVRIGDEAAQYCVDALEVLVEQSIALSGGTSKKQNSSAVYS</sequence>
<evidence type="ECO:0000313" key="4">
    <source>
        <dbReference type="Proteomes" id="UP001178888"/>
    </source>
</evidence>
<dbReference type="EMBL" id="JAVGVR010000001">
    <property type="protein sequence ID" value="MDQ6595279.1"/>
    <property type="molecule type" value="Genomic_DNA"/>
</dbReference>
<dbReference type="SUPFAM" id="SSF53681">
    <property type="entry name" value="Aspartate/glutamate racemase"/>
    <property type="match status" value="2"/>
</dbReference>
<accession>A0AA90QRR1</accession>
<comment type="caution">
    <text evidence="3">The sequence shown here is derived from an EMBL/GenBank/DDBJ whole genome shotgun (WGS) entry which is preliminary data.</text>
</comment>
<dbReference type="Pfam" id="PF01177">
    <property type="entry name" value="Asp_Glu_race"/>
    <property type="match status" value="1"/>
</dbReference>
<keyword evidence="4" id="KW-1185">Reference proteome</keyword>
<dbReference type="PANTHER" id="PTHR21198:SF7">
    <property type="entry name" value="ASPARTATE-GLUTAMATE RACEMASE FAMILY"/>
    <property type="match status" value="1"/>
</dbReference>
<comment type="similarity">
    <text evidence="1">Belongs to the aspartate/glutamate racemases family.</text>
</comment>
<dbReference type="AlphaFoldDB" id="A0AA90QRR1"/>
<dbReference type="InterPro" id="IPR004380">
    <property type="entry name" value="Asp_race"/>
</dbReference>
<dbReference type="RefSeq" id="WP_235824699.1">
    <property type="nucleotide sequence ID" value="NZ_JAVGVR010000001.1"/>
</dbReference>
<dbReference type="EC" id="5.1.1.-" evidence="3"/>
<dbReference type="Proteomes" id="UP001178888">
    <property type="component" value="Unassembled WGS sequence"/>
</dbReference>
<organism evidence="3 4">
    <name type="scientific">Bacillus salipaludis</name>
    <dbReference type="NCBI Taxonomy" id="2547811"/>
    <lineage>
        <taxon>Bacteria</taxon>
        <taxon>Bacillati</taxon>
        <taxon>Bacillota</taxon>
        <taxon>Bacilli</taxon>
        <taxon>Bacillales</taxon>
        <taxon>Bacillaceae</taxon>
        <taxon>Bacillus</taxon>
    </lineage>
</organism>
<gene>
    <name evidence="3" type="ORF">RCG21_02200</name>
</gene>
<evidence type="ECO:0000256" key="2">
    <source>
        <dbReference type="ARBA" id="ARBA00023235"/>
    </source>
</evidence>